<evidence type="ECO:0000256" key="11">
    <source>
        <dbReference type="RuleBase" id="RU363063"/>
    </source>
</evidence>
<keyword evidence="6" id="KW-0735">Signal-anchor</keyword>
<evidence type="ECO:0000313" key="13">
    <source>
        <dbReference type="EMBL" id="CDW57568.1"/>
    </source>
</evidence>
<gene>
    <name evidence="13" type="ORF">TTRE_0000586001</name>
</gene>
<accession>A0A077ZDD8</accession>
<keyword evidence="3 11" id="KW-0328">Glycosyltransferase</keyword>
<dbReference type="InterPro" id="IPR002659">
    <property type="entry name" value="Glyco_trans_31"/>
</dbReference>
<proteinExistence type="inferred from homology"/>
<dbReference type="Proteomes" id="UP000030665">
    <property type="component" value="Unassembled WGS sequence"/>
</dbReference>
<evidence type="ECO:0000256" key="1">
    <source>
        <dbReference type="ARBA" id="ARBA00004323"/>
    </source>
</evidence>
<keyword evidence="5" id="KW-0812">Transmembrane</keyword>
<dbReference type="STRING" id="36087.A0A077ZDD8"/>
<organism evidence="13 14">
    <name type="scientific">Trichuris trichiura</name>
    <name type="common">Whipworm</name>
    <name type="synonym">Trichocephalus trichiurus</name>
    <dbReference type="NCBI Taxonomy" id="36087"/>
    <lineage>
        <taxon>Eukaryota</taxon>
        <taxon>Metazoa</taxon>
        <taxon>Ecdysozoa</taxon>
        <taxon>Nematoda</taxon>
        <taxon>Enoplea</taxon>
        <taxon>Dorylaimia</taxon>
        <taxon>Trichinellida</taxon>
        <taxon>Trichuridae</taxon>
        <taxon>Trichuris</taxon>
    </lineage>
</organism>
<dbReference type="AlphaFoldDB" id="A0A077ZDD8"/>
<protein>
    <recommendedName>
        <fullName evidence="11">Hexosyltransferase</fullName>
        <ecNumber evidence="11">2.4.1.-</ecNumber>
    </recommendedName>
</protein>
<sequence>MLFRETVGCFTFMLLFSSSTAKTELQNSEPTPSFENYTTAVVPYNNKENCSHEHTFPVTLKYWTKKTSTNCFRYTLLNENFCRERYPETFVIAIVHSHPKNFKRRSLIRKMWANNEFYKKFKLATVFAMGEDSQNPSVQVTLQRELETYEDIIQFSFLDTYKNLTLKAISWLNWASKYCPNASYILKVDDDMFVNIFGIMRLLQKENARNPSVKTFYCTVWTKMKPERNKESKWYVSYDEFSQRVYPKYCSGSSYSLTMRAVRPLLDSVKHTTFLWVDDAYITGLLASVAKVHLTDIRSIYKFSDDKMKNFFDNPSIFVHLPNTMNKRYALWKKTLEFCNMADCSK</sequence>
<dbReference type="EMBL" id="HG806181">
    <property type="protein sequence ID" value="CDW57568.1"/>
    <property type="molecule type" value="Genomic_DNA"/>
</dbReference>
<evidence type="ECO:0000313" key="14">
    <source>
        <dbReference type="Proteomes" id="UP000030665"/>
    </source>
</evidence>
<comment type="similarity">
    <text evidence="2 11">Belongs to the glycosyltransferase 31 family.</text>
</comment>
<evidence type="ECO:0000256" key="10">
    <source>
        <dbReference type="ARBA" id="ARBA00023180"/>
    </source>
</evidence>
<evidence type="ECO:0000256" key="5">
    <source>
        <dbReference type="ARBA" id="ARBA00022692"/>
    </source>
</evidence>
<reference evidence="13" key="1">
    <citation type="submission" date="2014-01" db="EMBL/GenBank/DDBJ databases">
        <authorList>
            <person name="Aslett M."/>
        </authorList>
    </citation>
    <scope>NUCLEOTIDE SEQUENCE</scope>
</reference>
<evidence type="ECO:0000256" key="9">
    <source>
        <dbReference type="ARBA" id="ARBA00023136"/>
    </source>
</evidence>
<keyword evidence="7" id="KW-1133">Transmembrane helix</keyword>
<dbReference type="GO" id="GO:0016758">
    <property type="term" value="F:hexosyltransferase activity"/>
    <property type="evidence" value="ECO:0007669"/>
    <property type="project" value="InterPro"/>
</dbReference>
<keyword evidence="9" id="KW-0472">Membrane</keyword>
<reference evidence="13" key="2">
    <citation type="submission" date="2014-03" db="EMBL/GenBank/DDBJ databases">
        <title>The whipworm genome and dual-species transcriptomics of an intimate host-pathogen interaction.</title>
        <authorList>
            <person name="Foth B.J."/>
            <person name="Tsai I.J."/>
            <person name="Reid A.J."/>
            <person name="Bancroft A.J."/>
            <person name="Nichol S."/>
            <person name="Tracey A."/>
            <person name="Holroyd N."/>
            <person name="Cotton J.A."/>
            <person name="Stanley E.J."/>
            <person name="Zarowiecki M."/>
            <person name="Liu J.Z."/>
            <person name="Huckvale T."/>
            <person name="Cooper P.J."/>
            <person name="Grencis R.K."/>
            <person name="Berriman M."/>
        </authorList>
    </citation>
    <scope>NUCLEOTIDE SEQUENCE [LARGE SCALE GENOMIC DNA]</scope>
</reference>
<feature type="chain" id="PRO_5001728820" description="Hexosyltransferase" evidence="12">
    <location>
        <begin position="22"/>
        <end position="346"/>
    </location>
</feature>
<dbReference type="Gene3D" id="3.90.550.50">
    <property type="match status" value="1"/>
</dbReference>
<keyword evidence="4" id="KW-0808">Transferase</keyword>
<keyword evidence="10" id="KW-0325">Glycoprotein</keyword>
<feature type="signal peptide" evidence="12">
    <location>
        <begin position="1"/>
        <end position="21"/>
    </location>
</feature>
<dbReference type="PANTHER" id="PTHR11214">
    <property type="entry name" value="BETA-1,3-N-ACETYLGLUCOSAMINYLTRANSFERASE"/>
    <property type="match status" value="1"/>
</dbReference>
<keyword evidence="8 11" id="KW-0333">Golgi apparatus</keyword>
<evidence type="ECO:0000256" key="7">
    <source>
        <dbReference type="ARBA" id="ARBA00022989"/>
    </source>
</evidence>
<evidence type="ECO:0000256" key="4">
    <source>
        <dbReference type="ARBA" id="ARBA00022679"/>
    </source>
</evidence>
<evidence type="ECO:0000256" key="6">
    <source>
        <dbReference type="ARBA" id="ARBA00022968"/>
    </source>
</evidence>
<evidence type="ECO:0000256" key="3">
    <source>
        <dbReference type="ARBA" id="ARBA00022676"/>
    </source>
</evidence>
<keyword evidence="14" id="KW-1185">Reference proteome</keyword>
<name>A0A077ZDD8_TRITR</name>
<keyword evidence="12" id="KW-0732">Signal</keyword>
<dbReference type="GO" id="GO:0006493">
    <property type="term" value="P:protein O-linked glycosylation"/>
    <property type="evidence" value="ECO:0007669"/>
    <property type="project" value="TreeGrafter"/>
</dbReference>
<dbReference type="PANTHER" id="PTHR11214:SF3">
    <property type="entry name" value="BETA-1,3-GALACTOSYLTRANSFERASE 6"/>
    <property type="match status" value="1"/>
</dbReference>
<dbReference type="OrthoDB" id="5825824at2759"/>
<comment type="subcellular location">
    <subcellularLocation>
        <location evidence="1 11">Golgi apparatus membrane</location>
        <topology evidence="1 11">Single-pass type II membrane protein</topology>
    </subcellularLocation>
</comment>
<dbReference type="FunFam" id="3.90.550.50:FF:000001">
    <property type="entry name" value="Hexosyltransferase"/>
    <property type="match status" value="1"/>
</dbReference>
<evidence type="ECO:0000256" key="2">
    <source>
        <dbReference type="ARBA" id="ARBA00008661"/>
    </source>
</evidence>
<dbReference type="GO" id="GO:0000139">
    <property type="term" value="C:Golgi membrane"/>
    <property type="evidence" value="ECO:0007669"/>
    <property type="project" value="UniProtKB-SubCell"/>
</dbReference>
<dbReference type="EC" id="2.4.1.-" evidence="11"/>
<evidence type="ECO:0000256" key="12">
    <source>
        <dbReference type="SAM" id="SignalP"/>
    </source>
</evidence>
<evidence type="ECO:0000256" key="8">
    <source>
        <dbReference type="ARBA" id="ARBA00023034"/>
    </source>
</evidence>
<dbReference type="Pfam" id="PF01762">
    <property type="entry name" value="Galactosyl_T"/>
    <property type="match status" value="1"/>
</dbReference>